<dbReference type="Pfam" id="PF05866">
    <property type="entry name" value="RusA"/>
    <property type="match status" value="1"/>
</dbReference>
<dbReference type="EMBL" id="MT143326">
    <property type="protein sequence ID" value="QJA95580.1"/>
    <property type="molecule type" value="Genomic_DNA"/>
</dbReference>
<dbReference type="GO" id="GO:0000287">
    <property type="term" value="F:magnesium ion binding"/>
    <property type="evidence" value="ECO:0007669"/>
    <property type="project" value="InterPro"/>
</dbReference>
<dbReference type="AlphaFoldDB" id="A0A6M3LL18"/>
<accession>A0A6M3LL18</accession>
<name>A0A6M3LL18_9ZZZZ</name>
<dbReference type="GO" id="GO:0006281">
    <property type="term" value="P:DNA repair"/>
    <property type="evidence" value="ECO:0007669"/>
    <property type="project" value="InterPro"/>
</dbReference>
<proteinExistence type="predicted"/>
<sequence length="109" mass="12767">MPYTGSNLSVNHYKIARRYTRPEVKAWMEQLAWQLKGKHWKDWKLPLVITCSGVFLNRRSQPDLHNLSKVICDALEDGTGINDKDMRWHDGDVKFGKTPELEIRIQESE</sequence>
<gene>
    <name evidence="1" type="ORF">MM415A04568_0005</name>
    <name evidence="2" type="ORF">MM415B05280_0006</name>
</gene>
<dbReference type="Gene3D" id="3.30.1330.70">
    <property type="entry name" value="Holliday junction resolvase RusA"/>
    <property type="match status" value="1"/>
</dbReference>
<protein>
    <submittedName>
        <fullName evidence="2">Putative endodeoxyribonuclease</fullName>
    </submittedName>
</protein>
<dbReference type="InterPro" id="IPR008822">
    <property type="entry name" value="Endonuclease_RusA-like"/>
</dbReference>
<evidence type="ECO:0000313" key="1">
    <source>
        <dbReference type="EMBL" id="QJA69468.1"/>
    </source>
</evidence>
<reference evidence="2" key="1">
    <citation type="submission" date="2020-03" db="EMBL/GenBank/DDBJ databases">
        <title>The deep terrestrial virosphere.</title>
        <authorList>
            <person name="Holmfeldt K."/>
            <person name="Nilsson E."/>
            <person name="Simone D."/>
            <person name="Lopez-Fernandez M."/>
            <person name="Wu X."/>
            <person name="de Brujin I."/>
            <person name="Lundin D."/>
            <person name="Andersson A."/>
            <person name="Bertilsson S."/>
            <person name="Dopson M."/>
        </authorList>
    </citation>
    <scope>NUCLEOTIDE SEQUENCE</scope>
    <source>
        <strain evidence="1">MM415A04568</strain>
        <strain evidence="2">MM415B05280</strain>
    </source>
</reference>
<dbReference type="SUPFAM" id="SSF103084">
    <property type="entry name" value="Holliday junction resolvase RusA"/>
    <property type="match status" value="1"/>
</dbReference>
<organism evidence="2">
    <name type="scientific">viral metagenome</name>
    <dbReference type="NCBI Taxonomy" id="1070528"/>
    <lineage>
        <taxon>unclassified sequences</taxon>
        <taxon>metagenomes</taxon>
        <taxon>organismal metagenomes</taxon>
    </lineage>
</organism>
<evidence type="ECO:0000313" key="2">
    <source>
        <dbReference type="EMBL" id="QJA95580.1"/>
    </source>
</evidence>
<dbReference type="InterPro" id="IPR036614">
    <property type="entry name" value="RusA-like_sf"/>
</dbReference>
<dbReference type="GO" id="GO:0006310">
    <property type="term" value="P:DNA recombination"/>
    <property type="evidence" value="ECO:0007669"/>
    <property type="project" value="InterPro"/>
</dbReference>
<dbReference type="EMBL" id="MT141708">
    <property type="protein sequence ID" value="QJA69468.1"/>
    <property type="molecule type" value="Genomic_DNA"/>
</dbReference>